<accession>A0A0D3K278</accession>
<dbReference type="HOGENOM" id="CLU_824970_0_0_1"/>
<evidence type="ECO:0000313" key="9">
    <source>
        <dbReference type="EnsemblProtists" id="EOD29863"/>
    </source>
</evidence>
<reference evidence="10" key="1">
    <citation type="journal article" date="2013" name="Nature">
        <title>Pan genome of the phytoplankton Emiliania underpins its global distribution.</title>
        <authorList>
            <person name="Read B.A."/>
            <person name="Kegel J."/>
            <person name="Klute M.J."/>
            <person name="Kuo A."/>
            <person name="Lefebvre S.C."/>
            <person name="Maumus F."/>
            <person name="Mayer C."/>
            <person name="Miller J."/>
            <person name="Monier A."/>
            <person name="Salamov A."/>
            <person name="Young J."/>
            <person name="Aguilar M."/>
            <person name="Claverie J.M."/>
            <person name="Frickenhaus S."/>
            <person name="Gonzalez K."/>
            <person name="Herman E.K."/>
            <person name="Lin Y.C."/>
            <person name="Napier J."/>
            <person name="Ogata H."/>
            <person name="Sarno A.F."/>
            <person name="Shmutz J."/>
            <person name="Schroeder D."/>
            <person name="de Vargas C."/>
            <person name="Verret F."/>
            <person name="von Dassow P."/>
            <person name="Valentin K."/>
            <person name="Van de Peer Y."/>
            <person name="Wheeler G."/>
            <person name="Dacks J.B."/>
            <person name="Delwiche C.F."/>
            <person name="Dyhrman S.T."/>
            <person name="Glockner G."/>
            <person name="John U."/>
            <person name="Richards T."/>
            <person name="Worden A.Z."/>
            <person name="Zhang X."/>
            <person name="Grigoriev I.V."/>
            <person name="Allen A.E."/>
            <person name="Bidle K."/>
            <person name="Borodovsky M."/>
            <person name="Bowler C."/>
            <person name="Brownlee C."/>
            <person name="Cock J.M."/>
            <person name="Elias M."/>
            <person name="Gladyshev V.N."/>
            <person name="Groth M."/>
            <person name="Guda C."/>
            <person name="Hadaegh A."/>
            <person name="Iglesias-Rodriguez M.D."/>
            <person name="Jenkins J."/>
            <person name="Jones B.M."/>
            <person name="Lawson T."/>
            <person name="Leese F."/>
            <person name="Lindquist E."/>
            <person name="Lobanov A."/>
            <person name="Lomsadze A."/>
            <person name="Malik S.B."/>
            <person name="Marsh M.E."/>
            <person name="Mackinder L."/>
            <person name="Mock T."/>
            <person name="Mueller-Roeber B."/>
            <person name="Pagarete A."/>
            <person name="Parker M."/>
            <person name="Probert I."/>
            <person name="Quesneville H."/>
            <person name="Raines C."/>
            <person name="Rensing S.A."/>
            <person name="Riano-Pachon D.M."/>
            <person name="Richier S."/>
            <person name="Rokitta S."/>
            <person name="Shiraiwa Y."/>
            <person name="Soanes D.M."/>
            <person name="van der Giezen M."/>
            <person name="Wahlund T.M."/>
            <person name="Williams B."/>
            <person name="Wilson W."/>
            <person name="Wolfe G."/>
            <person name="Wurch L.L."/>
        </authorList>
    </citation>
    <scope>NUCLEOTIDE SEQUENCE</scope>
</reference>
<evidence type="ECO:0000256" key="7">
    <source>
        <dbReference type="SAM" id="SignalP"/>
    </source>
</evidence>
<name>A0A0D3K278_EMIH1</name>
<evidence type="ECO:0000256" key="5">
    <source>
        <dbReference type="ARBA" id="ARBA00023242"/>
    </source>
</evidence>
<dbReference type="GeneID" id="17275137"/>
<protein>
    <recommendedName>
        <fullName evidence="8">26S proteasome regulatory subunit Rpn7 N-terminal domain-containing protein</fullName>
    </recommendedName>
</protein>
<evidence type="ECO:0000256" key="3">
    <source>
        <dbReference type="ARBA" id="ARBA00022490"/>
    </source>
</evidence>
<dbReference type="PANTHER" id="PTHR14145:SF2">
    <property type="entry name" value="COP9 SIGNALOSOME COMPLEX SUBUNIT 1"/>
    <property type="match status" value="1"/>
</dbReference>
<organism evidence="9 10">
    <name type="scientific">Emiliania huxleyi (strain CCMP1516)</name>
    <dbReference type="NCBI Taxonomy" id="280463"/>
    <lineage>
        <taxon>Eukaryota</taxon>
        <taxon>Haptista</taxon>
        <taxon>Haptophyta</taxon>
        <taxon>Prymnesiophyceae</taxon>
        <taxon>Isochrysidales</taxon>
        <taxon>Noelaerhabdaceae</taxon>
        <taxon>Emiliania</taxon>
    </lineage>
</organism>
<dbReference type="AlphaFoldDB" id="A0A0D3K278"/>
<evidence type="ECO:0000256" key="1">
    <source>
        <dbReference type="ARBA" id="ARBA00004123"/>
    </source>
</evidence>
<evidence type="ECO:0000256" key="2">
    <source>
        <dbReference type="ARBA" id="ARBA00004496"/>
    </source>
</evidence>
<proteinExistence type="predicted"/>
<dbReference type="RefSeq" id="XP_005782292.1">
    <property type="nucleotide sequence ID" value="XM_005782235.1"/>
</dbReference>
<feature type="region of interest" description="Disordered" evidence="6">
    <location>
        <begin position="313"/>
        <end position="337"/>
    </location>
</feature>
<feature type="compositionally biased region" description="Low complexity" evidence="6">
    <location>
        <begin position="313"/>
        <end position="323"/>
    </location>
</feature>
<dbReference type="InterPro" id="IPR045135">
    <property type="entry name" value="Rpn7_N"/>
</dbReference>
<dbReference type="Pfam" id="PF10602">
    <property type="entry name" value="RPN7"/>
    <property type="match status" value="1"/>
</dbReference>
<dbReference type="GO" id="GO:0005737">
    <property type="term" value="C:cytoplasm"/>
    <property type="evidence" value="ECO:0007669"/>
    <property type="project" value="UniProtKB-SubCell"/>
</dbReference>
<dbReference type="PANTHER" id="PTHR14145">
    <property type="entry name" value="26S PROTESOME SUBUNIT 6"/>
    <property type="match status" value="1"/>
</dbReference>
<dbReference type="PaxDb" id="2903-EOD29863"/>
<dbReference type="InterPro" id="IPR019585">
    <property type="entry name" value="Rpn7/CSN1"/>
</dbReference>
<keyword evidence="7" id="KW-0732">Signal</keyword>
<dbReference type="KEGG" id="ehx:EMIHUDRAFT_468481"/>
<keyword evidence="5" id="KW-0539">Nucleus</keyword>
<comment type="subcellular location">
    <subcellularLocation>
        <location evidence="2">Cytoplasm</location>
    </subcellularLocation>
    <subcellularLocation>
        <location evidence="1">Nucleus</location>
    </subcellularLocation>
</comment>
<dbReference type="STRING" id="2903.R1D3B5"/>
<keyword evidence="10" id="KW-1185">Reference proteome</keyword>
<evidence type="ECO:0000259" key="8">
    <source>
        <dbReference type="Pfam" id="PF10602"/>
    </source>
</evidence>
<evidence type="ECO:0000313" key="10">
    <source>
        <dbReference type="Proteomes" id="UP000013827"/>
    </source>
</evidence>
<feature type="signal peptide" evidence="7">
    <location>
        <begin position="1"/>
        <end position="24"/>
    </location>
</feature>
<feature type="domain" description="26S proteasome regulatory subunit Rpn7 N-terminal" evidence="8">
    <location>
        <begin position="99"/>
        <end position="158"/>
    </location>
</feature>
<evidence type="ECO:0000256" key="4">
    <source>
        <dbReference type="ARBA" id="ARBA00022790"/>
    </source>
</evidence>
<keyword evidence="4" id="KW-0736">Signalosome</keyword>
<reference evidence="9" key="2">
    <citation type="submission" date="2024-10" db="UniProtKB">
        <authorList>
            <consortium name="EnsemblProtists"/>
        </authorList>
    </citation>
    <scope>IDENTIFICATION</scope>
</reference>
<dbReference type="Gene3D" id="1.25.40.570">
    <property type="match status" value="2"/>
</dbReference>
<sequence>MNTTRQPFFFIFALLLVSSRSFRAACSAMSSSRPSSEMESYIAAYAGHTRLKRLQFIAQHEPTLRAEALRIAVEQARQGINTALYQELCATEGCPVARDDAWVDSVEKKASARLDKLESDLASHKTSLVKESIRMGHSDLGDFHASRGDFATALKCYALTALEAKKFRAAARKFVEVSVELGTTFSEVCSVSDVALYGALCALAAFDRAELSERVVKNSAFRSMLELYPEAREIVHDFHSSRYASCLAALETLRRDASLANALVQYFSPFVAVDLCRMASAFNVEARLPPSTASDQALLLRLNLLRADFAVKGSGDSSGPSKSSRQERAEARAFGGA</sequence>
<keyword evidence="3" id="KW-0963">Cytoplasm</keyword>
<evidence type="ECO:0000256" key="6">
    <source>
        <dbReference type="SAM" id="MobiDB-lite"/>
    </source>
</evidence>
<feature type="chain" id="PRO_5044252150" description="26S proteasome regulatory subunit Rpn7 N-terminal domain-containing protein" evidence="7">
    <location>
        <begin position="25"/>
        <end position="337"/>
    </location>
</feature>
<dbReference type="EnsemblProtists" id="EOD29863">
    <property type="protein sequence ID" value="EOD29863"/>
    <property type="gene ID" value="EMIHUDRAFT_468481"/>
</dbReference>
<dbReference type="GO" id="GO:0008180">
    <property type="term" value="C:COP9 signalosome"/>
    <property type="evidence" value="ECO:0007669"/>
    <property type="project" value="UniProtKB-KW"/>
</dbReference>
<dbReference type="eggNOG" id="KOG0686">
    <property type="taxonomic scope" value="Eukaryota"/>
</dbReference>
<dbReference type="Proteomes" id="UP000013827">
    <property type="component" value="Unassembled WGS sequence"/>
</dbReference>